<dbReference type="Proteomes" id="UP001652626">
    <property type="component" value="Chromosome 4"/>
</dbReference>
<evidence type="ECO:0000313" key="2">
    <source>
        <dbReference type="RefSeq" id="XP_026490539.2"/>
    </source>
</evidence>
<name>A0A8B8I0C9_VANTA</name>
<evidence type="ECO:0000313" key="1">
    <source>
        <dbReference type="Proteomes" id="UP001652626"/>
    </source>
</evidence>
<dbReference type="OrthoDB" id="425082at2759"/>
<dbReference type="Pfam" id="PF14769">
    <property type="entry name" value="CLAMP"/>
    <property type="match status" value="1"/>
</dbReference>
<reference evidence="2" key="1">
    <citation type="submission" date="2025-08" db="UniProtKB">
        <authorList>
            <consortium name="RefSeq"/>
        </authorList>
    </citation>
    <scope>IDENTIFICATION</scope>
    <source>
        <tissue evidence="2">Whole body</tissue>
    </source>
</reference>
<dbReference type="InterPro" id="IPR032727">
    <property type="entry name" value="CLAMP"/>
</dbReference>
<dbReference type="GeneID" id="113396706"/>
<dbReference type="RefSeq" id="XP_026490539.2">
    <property type="nucleotide sequence ID" value="XM_026634754.2"/>
</dbReference>
<sequence>MLQLKVRSAPIQLTSEPSEKILKEQFSAPSYLQSLRENLAPPFKIPAKEEKPRLLIGRIVTENDVIEMIAAENTDPIKGLDKYLGNFLVQKKILINDSLSERYFLISLLKECLNYSAHRDFSASKLACFITIYLATHNYFKWYYWMPPTTVSNYFKEIMIRHTIEDSPDGQEVFEPEECYDILSHFHIIYLTNLPLIHILTFRVHRLKLLWPFKPK</sequence>
<keyword evidence="1" id="KW-1185">Reference proteome</keyword>
<organism evidence="1 2">
    <name type="scientific">Vanessa tameamea</name>
    <name type="common">Kamehameha butterfly</name>
    <dbReference type="NCBI Taxonomy" id="334116"/>
    <lineage>
        <taxon>Eukaryota</taxon>
        <taxon>Metazoa</taxon>
        <taxon>Ecdysozoa</taxon>
        <taxon>Arthropoda</taxon>
        <taxon>Hexapoda</taxon>
        <taxon>Insecta</taxon>
        <taxon>Pterygota</taxon>
        <taxon>Neoptera</taxon>
        <taxon>Endopterygota</taxon>
        <taxon>Lepidoptera</taxon>
        <taxon>Glossata</taxon>
        <taxon>Ditrysia</taxon>
        <taxon>Papilionoidea</taxon>
        <taxon>Nymphalidae</taxon>
        <taxon>Nymphalinae</taxon>
        <taxon>Vanessa</taxon>
    </lineage>
</organism>
<gene>
    <name evidence="2" type="primary">LOC113396706</name>
</gene>
<protein>
    <submittedName>
        <fullName evidence="2">Uncharacterized protein LOC113396706</fullName>
    </submittedName>
</protein>
<dbReference type="OMA" id="IMIRHTI"/>
<accession>A0A8B8I0C9</accession>
<dbReference type="AlphaFoldDB" id="A0A8B8I0C9"/>
<proteinExistence type="predicted"/>